<gene>
    <name evidence="1" type="ORF">Pflav_004230</name>
</gene>
<sequence length="75" mass="8655">MTSEQDRPLIDEELREQFAVDHLKQALTSDFDDHPATEVEQAVEDAREQYADAPVRDFVPNLVERDARDRLKESG</sequence>
<protein>
    <recommendedName>
        <fullName evidence="3">DUF3562 domain-containing protein</fullName>
    </recommendedName>
</protein>
<name>A0A6F8XJN1_9ACTN</name>
<dbReference type="NCBIfam" id="NF046112">
    <property type="entry name" value="MSMEG_6209_Nter"/>
    <property type="match status" value="1"/>
</dbReference>
<reference evidence="1 2" key="2">
    <citation type="submission" date="2020-03" db="EMBL/GenBank/DDBJ databases">
        <authorList>
            <person name="Ichikawa N."/>
            <person name="Kimura A."/>
            <person name="Kitahashi Y."/>
            <person name="Uohara A."/>
        </authorList>
    </citation>
    <scope>NUCLEOTIDE SEQUENCE [LARGE SCALE GENOMIC DNA]</scope>
    <source>
        <strain evidence="1 2">NBRC 107702</strain>
    </source>
</reference>
<reference evidence="1 2" key="1">
    <citation type="submission" date="2020-03" db="EMBL/GenBank/DDBJ databases">
        <title>Whole genome shotgun sequence of Phytohabitans flavus NBRC 107702.</title>
        <authorList>
            <person name="Komaki H."/>
            <person name="Tamura T."/>
        </authorList>
    </citation>
    <scope>NUCLEOTIDE SEQUENCE [LARGE SCALE GENOMIC DNA]</scope>
    <source>
        <strain evidence="1 2">NBRC 107702</strain>
    </source>
</reference>
<dbReference type="RefSeq" id="WP_173033259.1">
    <property type="nucleotide sequence ID" value="NZ_AP022870.1"/>
</dbReference>
<dbReference type="AlphaFoldDB" id="A0A6F8XJN1"/>
<proteinExistence type="predicted"/>
<dbReference type="EMBL" id="AP022870">
    <property type="protein sequence ID" value="BCB74013.1"/>
    <property type="molecule type" value="Genomic_DNA"/>
</dbReference>
<dbReference type="Proteomes" id="UP000502508">
    <property type="component" value="Chromosome"/>
</dbReference>
<organism evidence="1 2">
    <name type="scientific">Phytohabitans flavus</name>
    <dbReference type="NCBI Taxonomy" id="1076124"/>
    <lineage>
        <taxon>Bacteria</taxon>
        <taxon>Bacillati</taxon>
        <taxon>Actinomycetota</taxon>
        <taxon>Actinomycetes</taxon>
        <taxon>Micromonosporales</taxon>
        <taxon>Micromonosporaceae</taxon>
    </lineage>
</organism>
<keyword evidence="2" id="KW-1185">Reference proteome</keyword>
<accession>A0A6F8XJN1</accession>
<evidence type="ECO:0000313" key="2">
    <source>
        <dbReference type="Proteomes" id="UP000502508"/>
    </source>
</evidence>
<dbReference type="Gene3D" id="1.10.8.1060">
    <property type="entry name" value="Corynebacterium glutamicum thioredoxin-dependent arsenate reductase, N-terminal domain"/>
    <property type="match status" value="1"/>
</dbReference>
<dbReference type="KEGG" id="pfla:Pflav_004230"/>
<evidence type="ECO:0008006" key="3">
    <source>
        <dbReference type="Google" id="ProtNLM"/>
    </source>
</evidence>
<evidence type="ECO:0000313" key="1">
    <source>
        <dbReference type="EMBL" id="BCB74013.1"/>
    </source>
</evidence>